<reference evidence="1" key="1">
    <citation type="submission" date="2018-02" db="EMBL/GenBank/DDBJ databases">
        <title>Rhizophora mucronata_Transcriptome.</title>
        <authorList>
            <person name="Meera S.P."/>
            <person name="Sreeshan A."/>
            <person name="Augustine A."/>
        </authorList>
    </citation>
    <scope>NUCLEOTIDE SEQUENCE</scope>
    <source>
        <tissue evidence="1">Leaf</tissue>
    </source>
</reference>
<protein>
    <submittedName>
        <fullName evidence="1">Uncharacterized protein</fullName>
    </submittedName>
</protein>
<organism evidence="1">
    <name type="scientific">Rhizophora mucronata</name>
    <name type="common">Asiatic mangrove</name>
    <dbReference type="NCBI Taxonomy" id="61149"/>
    <lineage>
        <taxon>Eukaryota</taxon>
        <taxon>Viridiplantae</taxon>
        <taxon>Streptophyta</taxon>
        <taxon>Embryophyta</taxon>
        <taxon>Tracheophyta</taxon>
        <taxon>Spermatophyta</taxon>
        <taxon>Magnoliopsida</taxon>
        <taxon>eudicotyledons</taxon>
        <taxon>Gunneridae</taxon>
        <taxon>Pentapetalae</taxon>
        <taxon>rosids</taxon>
        <taxon>fabids</taxon>
        <taxon>Malpighiales</taxon>
        <taxon>Rhizophoraceae</taxon>
        <taxon>Rhizophora</taxon>
    </lineage>
</organism>
<dbReference type="EMBL" id="GGEC01029885">
    <property type="protein sequence ID" value="MBX10369.1"/>
    <property type="molecule type" value="Transcribed_RNA"/>
</dbReference>
<sequence length="26" mass="3249">MKKNLQPISHDMFPFSPYYFTWLKND</sequence>
<evidence type="ECO:0000313" key="1">
    <source>
        <dbReference type="EMBL" id="MBX10369.1"/>
    </source>
</evidence>
<proteinExistence type="predicted"/>
<dbReference type="AlphaFoldDB" id="A0A2P2KXB9"/>
<name>A0A2P2KXB9_RHIMU</name>
<accession>A0A2P2KXB9</accession>